<evidence type="ECO:0000256" key="1">
    <source>
        <dbReference type="SAM" id="MobiDB-lite"/>
    </source>
</evidence>
<protein>
    <submittedName>
        <fullName evidence="3">Uncharacterized protein</fullName>
    </submittedName>
</protein>
<evidence type="ECO:0000313" key="3">
    <source>
        <dbReference type="EMBL" id="MCS0610988.1"/>
    </source>
</evidence>
<reference evidence="3 4" key="1">
    <citation type="submission" date="2022-08" db="EMBL/GenBank/DDBJ databases">
        <title>Reclassification of Massilia species as members of the genera Telluria, Duganella, Pseudoduganella, Mokoshia gen. nov. and Zemynaea gen. nov. using orthogonal and non-orthogonal genome-based approaches.</title>
        <authorList>
            <person name="Bowman J.P."/>
        </authorList>
    </citation>
    <scope>NUCLEOTIDE SEQUENCE [LARGE SCALE GENOMIC DNA]</scope>
    <source>
        <strain evidence="3 4">JCM 31607</strain>
    </source>
</reference>
<accession>A0ABT2BR46</accession>
<sequence length="341" mass="36484">MKARVFLLAGLCAAAPAWAADPFGNLLKQTANSALQQAANRAITPSATPAAPAPAARTESQPQASTGAEARPAAQPAAGGLPYKAGTYKFDYDLPFYADYIANYWRDPNASNRGDTPSEDAPGVVVTKLVFGGKLKEPGVPEMRRKFEALFPMLLAHPALKDIRGSSLSPGGSFGDDLGMQSGPVVVGRMTIGAEAIHLDNPKTIRLKDGTYATYMHDQHPLEISVNDTNVLNGRSPIGTWNGMTVVQRSSGYMLIVPNTDRPIYLSQGSGRSTTYSVNPNLIDPTRPKSDIQFMTVYAGTASHIWSAIAHGKEKPTSSIGRLLGVMFDTDWPAVLKEINK</sequence>
<keyword evidence="2" id="KW-0732">Signal</keyword>
<proteinExistence type="predicted"/>
<name>A0ABT2BR46_9BURK</name>
<feature type="compositionally biased region" description="Low complexity" evidence="1">
    <location>
        <begin position="45"/>
        <end position="56"/>
    </location>
</feature>
<evidence type="ECO:0000256" key="2">
    <source>
        <dbReference type="SAM" id="SignalP"/>
    </source>
</evidence>
<comment type="caution">
    <text evidence="3">The sequence shown here is derived from an EMBL/GenBank/DDBJ whole genome shotgun (WGS) entry which is preliminary data.</text>
</comment>
<dbReference type="RefSeq" id="WP_258858518.1">
    <property type="nucleotide sequence ID" value="NZ_JANUGV010000011.1"/>
</dbReference>
<dbReference type="Proteomes" id="UP001205861">
    <property type="component" value="Unassembled WGS sequence"/>
</dbReference>
<feature type="signal peptide" evidence="2">
    <location>
        <begin position="1"/>
        <end position="19"/>
    </location>
</feature>
<feature type="compositionally biased region" description="Low complexity" evidence="1">
    <location>
        <begin position="67"/>
        <end position="76"/>
    </location>
</feature>
<dbReference type="EMBL" id="JANUGV010000011">
    <property type="protein sequence ID" value="MCS0610988.1"/>
    <property type="molecule type" value="Genomic_DNA"/>
</dbReference>
<evidence type="ECO:0000313" key="4">
    <source>
        <dbReference type="Proteomes" id="UP001205861"/>
    </source>
</evidence>
<organism evidence="3 4">
    <name type="scientific">Massilia solisilvae</name>
    <dbReference type="NCBI Taxonomy" id="1811225"/>
    <lineage>
        <taxon>Bacteria</taxon>
        <taxon>Pseudomonadati</taxon>
        <taxon>Pseudomonadota</taxon>
        <taxon>Betaproteobacteria</taxon>
        <taxon>Burkholderiales</taxon>
        <taxon>Oxalobacteraceae</taxon>
        <taxon>Telluria group</taxon>
        <taxon>Massilia</taxon>
    </lineage>
</organism>
<gene>
    <name evidence="3" type="ORF">NX773_22760</name>
</gene>
<feature type="region of interest" description="Disordered" evidence="1">
    <location>
        <begin position="45"/>
        <end position="76"/>
    </location>
</feature>
<keyword evidence="4" id="KW-1185">Reference proteome</keyword>
<feature type="chain" id="PRO_5047136156" evidence="2">
    <location>
        <begin position="20"/>
        <end position="341"/>
    </location>
</feature>